<dbReference type="Pfam" id="PF15738">
    <property type="entry name" value="YafQ_toxin"/>
    <property type="match status" value="1"/>
</dbReference>
<organism evidence="1 2">
    <name type="scientific">Lactiplantibacillus brownii</name>
    <dbReference type="NCBI Taxonomy" id="3069269"/>
    <lineage>
        <taxon>Bacteria</taxon>
        <taxon>Bacillati</taxon>
        <taxon>Bacillota</taxon>
        <taxon>Bacilli</taxon>
        <taxon>Lactobacillales</taxon>
        <taxon>Lactobacillaceae</taxon>
        <taxon>Lactiplantibacillus</taxon>
    </lineage>
</organism>
<dbReference type="SUPFAM" id="SSF143011">
    <property type="entry name" value="RelE-like"/>
    <property type="match status" value="1"/>
</dbReference>
<dbReference type="InterPro" id="IPR035093">
    <property type="entry name" value="RelE/ParE_toxin_dom_sf"/>
</dbReference>
<dbReference type="EMBL" id="JAVCWF010000001">
    <property type="protein sequence ID" value="MDQ7938143.1"/>
    <property type="molecule type" value="Genomic_DNA"/>
</dbReference>
<accession>A0ABU1AB71</accession>
<protein>
    <submittedName>
        <fullName evidence="1">Type II toxin-antitoxin system YafQ family toxin</fullName>
    </submittedName>
</protein>
<keyword evidence="2" id="KW-1185">Reference proteome</keyword>
<gene>
    <name evidence="1" type="ORF">RA086_11045</name>
</gene>
<dbReference type="InterPro" id="IPR004386">
    <property type="entry name" value="Toxin_YafQ-like"/>
</dbReference>
<evidence type="ECO:0000313" key="1">
    <source>
        <dbReference type="EMBL" id="MDQ7938143.1"/>
    </source>
</evidence>
<comment type="caution">
    <text evidence="1">The sequence shown here is derived from an EMBL/GenBank/DDBJ whole genome shotgun (WGS) entry which is preliminary data.</text>
</comment>
<reference evidence="1 2" key="1">
    <citation type="journal article" date="2023" name="Int. J. Syst. Evol. Microbiol.">
        <title>Lactiplantibacillus brownii sp. nov., a novel psychrotolerant species isolated from sauerkraut.</title>
        <authorList>
            <person name="Heng Y.C."/>
            <person name="Silvaraju S."/>
            <person name="Lee J.K.Y."/>
            <person name="Kittelmann S."/>
        </authorList>
    </citation>
    <scope>NUCLEOTIDE SEQUENCE [LARGE SCALE GENOMIC DNA]</scope>
    <source>
        <strain evidence="1 2">WILCCON 0030</strain>
    </source>
</reference>
<dbReference type="Gene3D" id="3.30.2310.20">
    <property type="entry name" value="RelE-like"/>
    <property type="match status" value="1"/>
</dbReference>
<dbReference type="RefSeq" id="WP_308703838.1">
    <property type="nucleotide sequence ID" value="NZ_AP027463.1"/>
</dbReference>
<name>A0ABU1AB71_9LACO</name>
<proteinExistence type="predicted"/>
<dbReference type="Proteomes" id="UP001227831">
    <property type="component" value="Unassembled WGS sequence"/>
</dbReference>
<sequence>MVKYQHPELVPELKLVLNELINFGTVPDTYQPHLLTKAGGNYNGYVDFHLSEGKVDVLVLYLPHKSNPSIRLVRIGSHDELFQGPLK</sequence>
<evidence type="ECO:0000313" key="2">
    <source>
        <dbReference type="Proteomes" id="UP001227831"/>
    </source>
</evidence>